<dbReference type="PANTHER" id="PTHR23522">
    <property type="entry name" value="BLL5896 PROTEIN"/>
    <property type="match status" value="1"/>
</dbReference>
<keyword evidence="2" id="KW-0813">Transport</keyword>
<keyword evidence="5 9" id="KW-0812">Transmembrane</keyword>
<dbReference type="OrthoDB" id="9783013at2"/>
<dbReference type="Proteomes" id="UP000030901">
    <property type="component" value="Chromosome"/>
</dbReference>
<keyword evidence="6 9" id="KW-1133">Transmembrane helix</keyword>
<feature type="transmembrane region" description="Helical" evidence="9">
    <location>
        <begin position="12"/>
        <end position="30"/>
    </location>
</feature>
<dbReference type="InterPro" id="IPR020846">
    <property type="entry name" value="MFS_dom"/>
</dbReference>
<dbReference type="FunFam" id="1.20.1250.20:FF:000015">
    <property type="entry name" value="Nucleoside permease NupG"/>
    <property type="match status" value="1"/>
</dbReference>
<evidence type="ECO:0000256" key="7">
    <source>
        <dbReference type="ARBA" id="ARBA00023136"/>
    </source>
</evidence>
<feature type="transmembrane region" description="Helical" evidence="9">
    <location>
        <begin position="282"/>
        <end position="299"/>
    </location>
</feature>
<feature type="transmembrane region" description="Helical" evidence="9">
    <location>
        <begin position="70"/>
        <end position="88"/>
    </location>
</feature>
<dbReference type="NCBIfam" id="TIGR00889">
    <property type="entry name" value="2A0110"/>
    <property type="match status" value="1"/>
</dbReference>
<comment type="similarity">
    <text evidence="8">Belongs to the major facilitator superfamily. Nucleoside:H(+) symporter (NHS) (TC 2.A.1.10) family.</text>
</comment>
<feature type="transmembrane region" description="Helical" evidence="9">
    <location>
        <begin position="161"/>
        <end position="182"/>
    </location>
</feature>
<evidence type="ECO:0000256" key="9">
    <source>
        <dbReference type="SAM" id="Phobius"/>
    </source>
</evidence>
<dbReference type="Gene3D" id="1.20.1250.20">
    <property type="entry name" value="MFS general substrate transporter like domains"/>
    <property type="match status" value="2"/>
</dbReference>
<evidence type="ECO:0000259" key="10">
    <source>
        <dbReference type="PROSITE" id="PS50850"/>
    </source>
</evidence>
<dbReference type="AlphaFoldDB" id="A0A0A7S1X3"/>
<feature type="transmembrane region" description="Helical" evidence="9">
    <location>
        <begin position="305"/>
        <end position="326"/>
    </location>
</feature>
<dbReference type="PANTHER" id="PTHR23522:SF9">
    <property type="entry name" value="XANTHOSINE PERMEASE"/>
    <property type="match status" value="1"/>
</dbReference>
<feature type="domain" description="Major facilitator superfamily (MFS) profile" evidence="10">
    <location>
        <begin position="208"/>
        <end position="413"/>
    </location>
</feature>
<keyword evidence="4" id="KW-0997">Cell inner membrane</keyword>
<name>A0A0A7S1X3_FRIPE</name>
<dbReference type="PROSITE" id="PS50850">
    <property type="entry name" value="MFS"/>
    <property type="match status" value="1"/>
</dbReference>
<dbReference type="SUPFAM" id="SSF103473">
    <property type="entry name" value="MFS general substrate transporter"/>
    <property type="match status" value="1"/>
</dbReference>
<dbReference type="GO" id="GO:0005886">
    <property type="term" value="C:plasma membrane"/>
    <property type="evidence" value="ECO:0007669"/>
    <property type="project" value="UniProtKB-SubCell"/>
</dbReference>
<dbReference type="GO" id="GO:0015213">
    <property type="term" value="F:uridine transmembrane transporter activity"/>
    <property type="evidence" value="ECO:0007669"/>
    <property type="project" value="TreeGrafter"/>
</dbReference>
<evidence type="ECO:0000256" key="1">
    <source>
        <dbReference type="ARBA" id="ARBA00004429"/>
    </source>
</evidence>
<dbReference type="InterPro" id="IPR004740">
    <property type="entry name" value="Nuc_H_symport"/>
</dbReference>
<proteinExistence type="inferred from homology"/>
<feature type="transmembrane region" description="Helical" evidence="9">
    <location>
        <begin position="42"/>
        <end position="63"/>
    </location>
</feature>
<evidence type="ECO:0000313" key="12">
    <source>
        <dbReference type="Proteomes" id="UP000030901"/>
    </source>
</evidence>
<comment type="subcellular location">
    <subcellularLocation>
        <location evidence="1">Cell inner membrane</location>
        <topology evidence="1">Multi-pass membrane protein</topology>
    </subcellularLocation>
</comment>
<evidence type="ECO:0000256" key="3">
    <source>
        <dbReference type="ARBA" id="ARBA00022475"/>
    </source>
</evidence>
<keyword evidence="7 9" id="KW-0472">Membrane</keyword>
<dbReference type="RefSeq" id="WP_039105179.1">
    <property type="nucleotide sequence ID" value="NZ_CAMPDX010000018.1"/>
</dbReference>
<dbReference type="STRING" id="1267021.FPB0191_01597"/>
<evidence type="ECO:0000256" key="6">
    <source>
        <dbReference type="ARBA" id="ARBA00022989"/>
    </source>
</evidence>
<dbReference type="EMBL" id="CP009056">
    <property type="protein sequence ID" value="AJA45413.1"/>
    <property type="molecule type" value="Genomic_DNA"/>
</dbReference>
<evidence type="ECO:0000256" key="8">
    <source>
        <dbReference type="ARBA" id="ARBA00061021"/>
    </source>
</evidence>
<feature type="transmembrane region" description="Helical" evidence="9">
    <location>
        <begin position="347"/>
        <end position="368"/>
    </location>
</feature>
<dbReference type="Pfam" id="PF03825">
    <property type="entry name" value="Nuc_H_symport"/>
    <property type="match status" value="1"/>
</dbReference>
<dbReference type="HOGENOM" id="CLU_013133_1_2_6"/>
<dbReference type="KEGG" id="fpp:FPB0191_01597"/>
<protein>
    <submittedName>
        <fullName evidence="11">Nucleoside transporter</fullName>
    </submittedName>
</protein>
<evidence type="ECO:0000313" key="11">
    <source>
        <dbReference type="EMBL" id="AJA45413.1"/>
    </source>
</evidence>
<evidence type="ECO:0000256" key="4">
    <source>
        <dbReference type="ARBA" id="ARBA00022519"/>
    </source>
</evidence>
<feature type="transmembrane region" description="Helical" evidence="9">
    <location>
        <begin position="249"/>
        <end position="270"/>
    </location>
</feature>
<evidence type="ECO:0000256" key="2">
    <source>
        <dbReference type="ARBA" id="ARBA00022448"/>
    </source>
</evidence>
<feature type="transmembrane region" description="Helical" evidence="9">
    <location>
        <begin position="137"/>
        <end position="155"/>
    </location>
</feature>
<keyword evidence="3" id="KW-1003">Cell membrane</keyword>
<sequence>MNIKNRLKVMLFLQYFIWGCWLITLGGYLIKTLGFSGTDVGVIFSSKGLAAFFTPFLVGIIADKFIPAKYLYMLCHLIGAISLFYAASITDPDLMFIVMFINMMVFMPSIALSNSISYITLAKENLDTVTEFPKIRVFGTVGFIVAMWSISLLKLELSMVQLYLAAIASLVLVAYSATLPYIPVIKKQSQSWVSALGLDAFVLFKKPTMAIFFLFAMLLGAVLQITNTFGGTFLRDFGLNPAYENSLVVQYSAILLSVSQMAEIGFILVIPFFLKRFGIKKVMIISMLAWTLRFGLFAFGDPSPFGFVLLVLSMIVYGCAFDFFNISGSIFIENEVSSTIRSSAQGLYMTMVNGIGAMVGAIVSGKIVDLFTYDKVKDWQSIWLIFASYSLVLAVVFCFSFHYRPNTKTALNQ</sequence>
<dbReference type="FunFam" id="1.20.1250.20:FF:000012">
    <property type="entry name" value="Nucleoside permease NupG"/>
    <property type="match status" value="1"/>
</dbReference>
<keyword evidence="12" id="KW-1185">Reference proteome</keyword>
<dbReference type="GO" id="GO:0015212">
    <property type="term" value="F:cytidine transmembrane transporter activity"/>
    <property type="evidence" value="ECO:0007669"/>
    <property type="project" value="TreeGrafter"/>
</dbReference>
<feature type="transmembrane region" description="Helical" evidence="9">
    <location>
        <begin position="94"/>
        <end position="116"/>
    </location>
</feature>
<evidence type="ECO:0000256" key="5">
    <source>
        <dbReference type="ARBA" id="ARBA00022692"/>
    </source>
</evidence>
<accession>A0A0A7S1X3</accession>
<dbReference type="InterPro" id="IPR036259">
    <property type="entry name" value="MFS_trans_sf"/>
</dbReference>
<feature type="transmembrane region" description="Helical" evidence="9">
    <location>
        <begin position="380"/>
        <end position="403"/>
    </location>
</feature>
<reference evidence="11 12" key="1">
    <citation type="journal article" date="2014" name="Appl. Environ. Microbiol.">
        <title>Gut symbionts from distinct hosts exhibit genotoxic activity via divergent colibactin biosynthetic pathways.</title>
        <authorList>
            <person name="Engel P."/>
            <person name="Vizcaino M.I."/>
            <person name="Crawford J.M."/>
        </authorList>
    </citation>
    <scope>NUCLEOTIDE SEQUENCE [LARGE SCALE GENOMIC DNA]</scope>
    <source>
        <strain evidence="11 12">PEB0191</strain>
    </source>
</reference>
<feature type="transmembrane region" description="Helical" evidence="9">
    <location>
        <begin position="210"/>
        <end position="229"/>
    </location>
</feature>
<dbReference type="CDD" id="cd06177">
    <property type="entry name" value="MFS_NHS"/>
    <property type="match status" value="1"/>
</dbReference>
<organism evidence="11 12">
    <name type="scientific">Frischella perrara</name>
    <dbReference type="NCBI Taxonomy" id="1267021"/>
    <lineage>
        <taxon>Bacteria</taxon>
        <taxon>Pseudomonadati</taxon>
        <taxon>Pseudomonadota</taxon>
        <taxon>Gammaproteobacteria</taxon>
        <taxon>Orbales</taxon>
        <taxon>Orbaceae</taxon>
        <taxon>Frischella</taxon>
    </lineage>
</organism>
<gene>
    <name evidence="11" type="ORF">FPB0191_01597</name>
</gene>